<evidence type="ECO:0000313" key="3">
    <source>
        <dbReference type="Proteomes" id="UP000664701"/>
    </source>
</evidence>
<gene>
    <name evidence="2" type="ORF">DOK78_002446</name>
</gene>
<dbReference type="Pfam" id="PF13930">
    <property type="entry name" value="Endonuclea_NS_2"/>
    <property type="match status" value="1"/>
</dbReference>
<keyword evidence="3" id="KW-1185">Reference proteome</keyword>
<evidence type="ECO:0000313" key="2">
    <source>
        <dbReference type="EMBL" id="WYJ77808.1"/>
    </source>
</evidence>
<organism evidence="2 3">
    <name type="scientific">Candidatus Enterococcus lowellii</name>
    <dbReference type="NCBI Taxonomy" id="2230877"/>
    <lineage>
        <taxon>Bacteria</taxon>
        <taxon>Bacillati</taxon>
        <taxon>Bacillota</taxon>
        <taxon>Bacilli</taxon>
        <taxon>Lactobacillales</taxon>
        <taxon>Enterococcaceae</taxon>
        <taxon>Enterococcus</taxon>
    </lineage>
</organism>
<proteinExistence type="predicted"/>
<feature type="domain" description="Type VII secretion system protein EssD-like" evidence="1">
    <location>
        <begin position="97"/>
        <end position="223"/>
    </location>
</feature>
<name>A0ABZ2SQH2_9ENTE</name>
<evidence type="ECO:0000259" key="1">
    <source>
        <dbReference type="Pfam" id="PF13930"/>
    </source>
</evidence>
<reference evidence="2 3" key="1">
    <citation type="submission" date="2021-03" db="EMBL/GenBank/DDBJ databases">
        <authorList>
            <person name="Gilmore M.S."/>
            <person name="Schwartzman J."/>
            <person name="Van Tyne D."/>
            <person name="Martin M."/>
            <person name="Earl A.M."/>
            <person name="Manson A.L."/>
            <person name="Straub T."/>
            <person name="Salamzade R."/>
            <person name="Saavedra J."/>
            <person name="Lebreton F."/>
            <person name="Prichula J."/>
            <person name="Schaufler K."/>
            <person name="Gaca A."/>
            <person name="Sgardioli B."/>
            <person name="Wagenaar J."/>
            <person name="Strong T."/>
        </authorList>
    </citation>
    <scope>NUCLEOTIDE SEQUENCE [LARGE SCALE GENOMIC DNA]</scope>
    <source>
        <strain evidence="2 3">DIV2402</strain>
    </source>
</reference>
<accession>A0ABZ2SQH2</accession>
<sequence length="254" mass="28970">MAKKKNNTPTNTVKGVLYSLVALLVFTATAGQIDLSKVDWSDPTTILDAFDDTPEQLANYPQLDALPEYDGTNIVVTLNDNHTTFTEQELSLANGPWQTFSPLDSLNRVGSANALLHKSMMPKEERGDISRVYPSGWKQKKLDDGKWLYNRSHLIAFRFTGENDNWQNLFTGTQQMNQKPMKEYEDKVANYLKETGNHVRYRVTPYFKGEELVPRGIQIEAHSVEDQELCFNIFIYNIQDGYSIDYATGNSRKI</sequence>
<dbReference type="Gene3D" id="3.40.570.10">
    <property type="entry name" value="Extracellular Endonuclease, subunit A"/>
    <property type="match status" value="1"/>
</dbReference>
<dbReference type="InterPro" id="IPR044927">
    <property type="entry name" value="Endonuclea_NS_2"/>
</dbReference>
<dbReference type="RefSeq" id="WP_207940093.1">
    <property type="nucleotide sequence ID" value="NZ_CP147251.1"/>
</dbReference>
<dbReference type="EMBL" id="CP147251">
    <property type="protein sequence ID" value="WYJ77808.1"/>
    <property type="molecule type" value="Genomic_DNA"/>
</dbReference>
<dbReference type="Proteomes" id="UP000664701">
    <property type="component" value="Chromosome"/>
</dbReference>
<dbReference type="InterPro" id="IPR044929">
    <property type="entry name" value="DNA/RNA_non-sp_Endonuclease_sf"/>
</dbReference>
<protein>
    <submittedName>
        <fullName evidence="2">DNA-entry nuclease</fullName>
    </submittedName>
</protein>
<reference evidence="2 3" key="2">
    <citation type="submission" date="2024-03" db="EMBL/GenBank/DDBJ databases">
        <title>The Genome Sequence of Enterococcus sp. DIV2402.</title>
        <authorList>
            <consortium name="The Broad Institute Genomics Platform"/>
            <consortium name="The Broad Institute Microbial Omics Core"/>
            <consortium name="The Broad Institute Genomic Center for Infectious Diseases"/>
            <person name="Earl A."/>
            <person name="Manson A."/>
            <person name="Gilmore M."/>
            <person name="Schwartman J."/>
            <person name="Shea T."/>
            <person name="Abouelleil A."/>
            <person name="Cao P."/>
            <person name="Chapman S."/>
            <person name="Cusick C."/>
            <person name="Young S."/>
            <person name="Neafsey D."/>
            <person name="Nusbaum C."/>
            <person name="Birren B."/>
        </authorList>
    </citation>
    <scope>NUCLEOTIDE SEQUENCE [LARGE SCALE GENOMIC DNA]</scope>
    <source>
        <strain evidence="2 3">DIV2402</strain>
    </source>
</reference>